<accession>A0A9P1C857</accession>
<evidence type="ECO:0000313" key="2">
    <source>
        <dbReference type="EMBL" id="CAL1139905.1"/>
    </source>
</evidence>
<evidence type="ECO:0000313" key="3">
    <source>
        <dbReference type="Proteomes" id="UP001152797"/>
    </source>
</evidence>
<evidence type="ECO:0000313" key="1">
    <source>
        <dbReference type="EMBL" id="CAI3986530.1"/>
    </source>
</evidence>
<dbReference type="Proteomes" id="UP001152797">
    <property type="component" value="Unassembled WGS sequence"/>
</dbReference>
<dbReference type="InterPro" id="IPR016024">
    <property type="entry name" value="ARM-type_fold"/>
</dbReference>
<name>A0A9P1C857_9DINO</name>
<dbReference type="SUPFAM" id="SSF48371">
    <property type="entry name" value="ARM repeat"/>
    <property type="match status" value="1"/>
</dbReference>
<protein>
    <submittedName>
        <fullName evidence="1">Uncharacterized protein</fullName>
    </submittedName>
</protein>
<comment type="caution">
    <text evidence="1">The sequence shown here is derived from an EMBL/GenBank/DDBJ whole genome shotgun (WGS) entry which is preliminary data.</text>
</comment>
<dbReference type="EMBL" id="CAMXCT010001090">
    <property type="protein sequence ID" value="CAI3986530.1"/>
    <property type="molecule type" value="Genomic_DNA"/>
</dbReference>
<sequence>MENPLATQVLTGAVVDLLQRRLPSFPAQDAVLAEQPWLLLDGLRAMRLLLVLPESAKTAQRAGQRNTAAWWVEDDVGYTRHGEARRCLGEVLVQLLDLVKDYSKAEMKAAAFGALQNLVTGSSTAFRHVAQTNIAEKVVLLAQAQMKSLPHVAIADGCRLLTLLCAGPRSHLRKVTDANALALSLELLKRLEVHREIASSALVLLSVVAPQEDGIRPDTLELCAGVVKRFPQQVREELSWARSPVSGAILALLPKEV</sequence>
<dbReference type="Gene3D" id="1.25.10.10">
    <property type="entry name" value="Leucine-rich Repeat Variant"/>
    <property type="match status" value="1"/>
</dbReference>
<organism evidence="1">
    <name type="scientific">Cladocopium goreaui</name>
    <dbReference type="NCBI Taxonomy" id="2562237"/>
    <lineage>
        <taxon>Eukaryota</taxon>
        <taxon>Sar</taxon>
        <taxon>Alveolata</taxon>
        <taxon>Dinophyceae</taxon>
        <taxon>Suessiales</taxon>
        <taxon>Symbiodiniaceae</taxon>
        <taxon>Cladocopium</taxon>
    </lineage>
</organism>
<dbReference type="EMBL" id="CAMXCT020001090">
    <property type="protein sequence ID" value="CAL1139905.1"/>
    <property type="molecule type" value="Genomic_DNA"/>
</dbReference>
<proteinExistence type="predicted"/>
<dbReference type="InterPro" id="IPR011989">
    <property type="entry name" value="ARM-like"/>
</dbReference>
<keyword evidence="3" id="KW-1185">Reference proteome</keyword>
<reference evidence="1" key="1">
    <citation type="submission" date="2022-10" db="EMBL/GenBank/DDBJ databases">
        <authorList>
            <person name="Chen Y."/>
            <person name="Dougan E. K."/>
            <person name="Chan C."/>
            <person name="Rhodes N."/>
            <person name="Thang M."/>
        </authorList>
    </citation>
    <scope>NUCLEOTIDE SEQUENCE</scope>
</reference>
<dbReference type="AlphaFoldDB" id="A0A9P1C857"/>
<dbReference type="EMBL" id="CAMXCT030001090">
    <property type="protein sequence ID" value="CAL4773842.1"/>
    <property type="molecule type" value="Genomic_DNA"/>
</dbReference>
<reference evidence="2" key="2">
    <citation type="submission" date="2024-04" db="EMBL/GenBank/DDBJ databases">
        <authorList>
            <person name="Chen Y."/>
            <person name="Shah S."/>
            <person name="Dougan E. K."/>
            <person name="Thang M."/>
            <person name="Chan C."/>
        </authorList>
    </citation>
    <scope>NUCLEOTIDE SEQUENCE [LARGE SCALE GENOMIC DNA]</scope>
</reference>
<gene>
    <name evidence="1" type="ORF">C1SCF055_LOCUS13874</name>
</gene>